<dbReference type="InterPro" id="IPR004852">
    <property type="entry name" value="Di-haem_cyt_c_peroxidsae"/>
</dbReference>
<dbReference type="PIRSF" id="PIRSF000294">
    <property type="entry name" value="Cytochrome-c_peroxidase"/>
    <property type="match status" value="1"/>
</dbReference>
<feature type="binding site" description="axial binding residue" evidence="9">
    <location>
        <position position="110"/>
    </location>
    <ligand>
        <name>heme c</name>
        <dbReference type="ChEBI" id="CHEBI:61717"/>
        <label>1</label>
    </ligand>
    <ligandPart>
        <name>Fe</name>
        <dbReference type="ChEBI" id="CHEBI:18248"/>
    </ligandPart>
</feature>
<comment type="cofactor">
    <cofactor evidence="8">
        <name>heme</name>
        <dbReference type="ChEBI" id="CHEBI:30413"/>
    </cofactor>
    <text evidence="8">Binds 2 heme groups.</text>
</comment>
<feature type="binding site" description="axial binding residue" evidence="9">
    <location>
        <position position="240"/>
    </location>
    <ligand>
        <name>heme c</name>
        <dbReference type="ChEBI" id="CHEBI:61717"/>
        <label>2</label>
    </ligand>
    <ligandPart>
        <name>Fe</name>
        <dbReference type="ChEBI" id="CHEBI:18248"/>
    </ligandPart>
</feature>
<accession>A0A0K1PHY8</accession>
<dbReference type="GO" id="GO:0046872">
    <property type="term" value="F:metal ion binding"/>
    <property type="evidence" value="ECO:0007669"/>
    <property type="project" value="UniProtKB-KW"/>
</dbReference>
<dbReference type="EMBL" id="CP012332">
    <property type="protein sequence ID" value="AKU93158.1"/>
    <property type="molecule type" value="Genomic_DNA"/>
</dbReference>
<evidence type="ECO:0000256" key="9">
    <source>
        <dbReference type="PIRSR" id="PIRSR000294-2"/>
    </source>
</evidence>
<keyword evidence="5" id="KW-0574">Periplasm</keyword>
<evidence type="ECO:0000256" key="6">
    <source>
        <dbReference type="ARBA" id="ARBA00023002"/>
    </source>
</evidence>
<dbReference type="PATRIC" id="fig|1391653.3.peg.3701"/>
<evidence type="ECO:0000259" key="10">
    <source>
        <dbReference type="PROSITE" id="PS51007"/>
    </source>
</evidence>
<dbReference type="PANTHER" id="PTHR30600:SF7">
    <property type="entry name" value="CYTOCHROME C PEROXIDASE-RELATED"/>
    <property type="match status" value="1"/>
</dbReference>
<dbReference type="SUPFAM" id="SSF46626">
    <property type="entry name" value="Cytochrome c"/>
    <property type="match status" value="2"/>
</dbReference>
<feature type="binding site" description="axial binding residue" evidence="9">
    <location>
        <position position="94"/>
    </location>
    <ligand>
        <name>heme c</name>
        <dbReference type="ChEBI" id="CHEBI:61717"/>
        <label>1</label>
    </ligand>
    <ligandPart>
        <name>Fe</name>
        <dbReference type="ChEBI" id="CHEBI:18248"/>
    </ligandPart>
</feature>
<dbReference type="PROSITE" id="PS51257">
    <property type="entry name" value="PROKAR_LIPOPROTEIN"/>
    <property type="match status" value="1"/>
</dbReference>
<dbReference type="PROSITE" id="PS51007">
    <property type="entry name" value="CYTC"/>
    <property type="match status" value="2"/>
</dbReference>
<dbReference type="Gene3D" id="1.10.760.10">
    <property type="entry name" value="Cytochrome c-like domain"/>
    <property type="match status" value="2"/>
</dbReference>
<dbReference type="GO" id="GO:0009055">
    <property type="term" value="F:electron transfer activity"/>
    <property type="evidence" value="ECO:0007669"/>
    <property type="project" value="InterPro"/>
</dbReference>
<name>A0A0K1PHY8_9BACT</name>
<dbReference type="Proteomes" id="UP000055590">
    <property type="component" value="Chromosome"/>
</dbReference>
<dbReference type="Pfam" id="PF03150">
    <property type="entry name" value="CCP_MauG"/>
    <property type="match status" value="1"/>
</dbReference>
<keyword evidence="6" id="KW-0560">Oxidoreductase</keyword>
<sequence>MKSFRVIPLVAGAVALASCKGEAKQEKPQAEEQAIVQKAVAAIDPAFLHAFGKLPARIDHASGPDAEERISLGRTLYYETRLSKNHDLSCNSCHDLAAFGVDGKATSPGHKGQLGARNSPTVYNAAGRHAQFWDGRAVDVEEQATGPIMNPVEMAMPDEKRVVETLRSIPAYVEAFAKAFPEEKEPITLANVGKAIGAFERGLVTPSRWDAYLGGDEKALTDEEKVGFTRFMETGCTACHAGAYVGGAMFQKLGLVKAWPTNKDLGRFEVTKNEADKMMFSVPSLRNIAKTGPYFHDGSVESLDEAVRMMAAHQLGKELADDDVKSIVAWLGSLTGEVPAAYIAKPELPASTDKTPKADPT</sequence>
<dbReference type="KEGG" id="vin:AKJ08_3545"/>
<evidence type="ECO:0000256" key="7">
    <source>
        <dbReference type="ARBA" id="ARBA00023004"/>
    </source>
</evidence>
<evidence type="ECO:0000313" key="11">
    <source>
        <dbReference type="EMBL" id="AKU93158.1"/>
    </source>
</evidence>
<evidence type="ECO:0000256" key="1">
    <source>
        <dbReference type="ARBA" id="ARBA00004418"/>
    </source>
</evidence>
<keyword evidence="12" id="KW-1185">Reference proteome</keyword>
<organism evidence="11 12">
    <name type="scientific">Vulgatibacter incomptus</name>
    <dbReference type="NCBI Taxonomy" id="1391653"/>
    <lineage>
        <taxon>Bacteria</taxon>
        <taxon>Pseudomonadati</taxon>
        <taxon>Myxococcota</taxon>
        <taxon>Myxococcia</taxon>
        <taxon>Myxococcales</taxon>
        <taxon>Cystobacterineae</taxon>
        <taxon>Vulgatibacteraceae</taxon>
        <taxon>Vulgatibacter</taxon>
    </lineage>
</organism>
<dbReference type="InterPro" id="IPR051395">
    <property type="entry name" value="Cytochrome_c_Peroxidase/MauG"/>
</dbReference>
<comment type="subcellular location">
    <subcellularLocation>
        <location evidence="1">Periplasm</location>
    </subcellularLocation>
</comment>
<dbReference type="AlphaFoldDB" id="A0A0K1PHY8"/>
<evidence type="ECO:0000256" key="3">
    <source>
        <dbReference type="ARBA" id="ARBA00022723"/>
    </source>
</evidence>
<keyword evidence="2 8" id="KW-0349">Heme</keyword>
<proteinExistence type="predicted"/>
<dbReference type="InterPro" id="IPR009056">
    <property type="entry name" value="Cyt_c-like_dom"/>
</dbReference>
<dbReference type="InterPro" id="IPR026259">
    <property type="entry name" value="MauG/Cytc_peroxidase"/>
</dbReference>
<protein>
    <submittedName>
        <fullName evidence="11">Cytochrome c551 peroxidase</fullName>
    </submittedName>
</protein>
<feature type="binding site" description="covalent" evidence="8">
    <location>
        <position position="236"/>
    </location>
    <ligand>
        <name>heme c</name>
        <dbReference type="ChEBI" id="CHEBI:61717"/>
        <label>2</label>
    </ligand>
</feature>
<dbReference type="GO" id="GO:0004130">
    <property type="term" value="F:cytochrome-c peroxidase activity"/>
    <property type="evidence" value="ECO:0007669"/>
    <property type="project" value="TreeGrafter"/>
</dbReference>
<feature type="domain" description="Cytochrome c" evidence="10">
    <location>
        <begin position="68"/>
        <end position="177"/>
    </location>
</feature>
<evidence type="ECO:0000256" key="5">
    <source>
        <dbReference type="ARBA" id="ARBA00022764"/>
    </source>
</evidence>
<evidence type="ECO:0000256" key="2">
    <source>
        <dbReference type="ARBA" id="ARBA00022617"/>
    </source>
</evidence>
<dbReference type="GO" id="GO:0020037">
    <property type="term" value="F:heme binding"/>
    <property type="evidence" value="ECO:0007669"/>
    <property type="project" value="InterPro"/>
</dbReference>
<keyword evidence="7 9" id="KW-0408">Iron</keyword>
<feature type="binding site" description="axial binding residue" evidence="9">
    <location>
        <position position="310"/>
    </location>
    <ligand>
        <name>heme c</name>
        <dbReference type="ChEBI" id="CHEBI:61717"/>
        <label>2</label>
    </ligand>
    <ligandPart>
        <name>Fe</name>
        <dbReference type="ChEBI" id="CHEBI:18248"/>
    </ligandPart>
</feature>
<keyword evidence="3 9" id="KW-0479">Metal-binding</keyword>
<comment type="PTM">
    <text evidence="8">Binds 2 heme groups per subunit.</text>
</comment>
<evidence type="ECO:0000256" key="4">
    <source>
        <dbReference type="ARBA" id="ARBA00022729"/>
    </source>
</evidence>
<evidence type="ECO:0000256" key="8">
    <source>
        <dbReference type="PIRSR" id="PIRSR000294-1"/>
    </source>
</evidence>
<dbReference type="InterPro" id="IPR036909">
    <property type="entry name" value="Cyt_c-like_dom_sf"/>
</dbReference>
<feature type="binding site" description="covalent" evidence="8">
    <location>
        <position position="239"/>
    </location>
    <ligand>
        <name>heme c</name>
        <dbReference type="ChEBI" id="CHEBI:61717"/>
        <label>2</label>
    </ligand>
</feature>
<dbReference type="OrthoDB" id="9805202at2"/>
<evidence type="ECO:0000313" key="12">
    <source>
        <dbReference type="Proteomes" id="UP000055590"/>
    </source>
</evidence>
<feature type="binding site" description="covalent" evidence="8">
    <location>
        <position position="90"/>
    </location>
    <ligand>
        <name>heme c</name>
        <dbReference type="ChEBI" id="CHEBI:61717"/>
        <label>1</label>
    </ligand>
</feature>
<feature type="domain" description="Cytochrome c" evidence="10">
    <location>
        <begin position="222"/>
        <end position="335"/>
    </location>
</feature>
<reference evidence="11 12" key="1">
    <citation type="submission" date="2015-08" db="EMBL/GenBank/DDBJ databases">
        <authorList>
            <person name="Babu N.S."/>
            <person name="Beckwith C.J."/>
            <person name="Beseler K.G."/>
            <person name="Brison A."/>
            <person name="Carone J.V."/>
            <person name="Caskin T.P."/>
            <person name="Diamond M."/>
            <person name="Durham M.E."/>
            <person name="Foxe J.M."/>
            <person name="Go M."/>
            <person name="Henderson B.A."/>
            <person name="Jones I.B."/>
            <person name="McGettigan J.A."/>
            <person name="Micheletti S.J."/>
            <person name="Nasrallah M.E."/>
            <person name="Ortiz D."/>
            <person name="Piller C.R."/>
            <person name="Privatt S.R."/>
            <person name="Schneider S.L."/>
            <person name="Sharp S."/>
            <person name="Smith T.C."/>
            <person name="Stanton J.D."/>
            <person name="Ullery H.E."/>
            <person name="Wilson R.J."/>
            <person name="Serrano M.G."/>
            <person name="Buck G."/>
            <person name="Lee V."/>
            <person name="Wang Y."/>
            <person name="Carvalho R."/>
            <person name="Voegtly L."/>
            <person name="Shi R."/>
            <person name="Duckworth R."/>
            <person name="Johnson A."/>
            <person name="Loviza R."/>
            <person name="Walstead R."/>
            <person name="Shah Z."/>
            <person name="Kiflezghi M."/>
            <person name="Wade K."/>
            <person name="Ball S.L."/>
            <person name="Bradley K.W."/>
            <person name="Asai D.J."/>
            <person name="Bowman C.A."/>
            <person name="Russell D.A."/>
            <person name="Pope W.H."/>
            <person name="Jacobs-Sera D."/>
            <person name="Hendrix R.W."/>
            <person name="Hatfull G.F."/>
        </authorList>
    </citation>
    <scope>NUCLEOTIDE SEQUENCE [LARGE SCALE GENOMIC DNA]</scope>
    <source>
        <strain evidence="11 12">DSM 27710</strain>
    </source>
</reference>
<dbReference type="STRING" id="1391653.AKJ08_3545"/>
<keyword evidence="4" id="KW-0732">Signal</keyword>
<gene>
    <name evidence="11" type="ORF">AKJ08_3545</name>
</gene>
<feature type="binding site" description="covalent" evidence="8">
    <location>
        <position position="93"/>
    </location>
    <ligand>
        <name>heme c</name>
        <dbReference type="ChEBI" id="CHEBI:61717"/>
        <label>1</label>
    </ligand>
</feature>
<dbReference type="GO" id="GO:0042597">
    <property type="term" value="C:periplasmic space"/>
    <property type="evidence" value="ECO:0007669"/>
    <property type="project" value="UniProtKB-SubCell"/>
</dbReference>
<keyword evidence="11" id="KW-0575">Peroxidase</keyword>
<dbReference type="PANTHER" id="PTHR30600">
    <property type="entry name" value="CYTOCHROME C PEROXIDASE-RELATED"/>
    <property type="match status" value="1"/>
</dbReference>
<dbReference type="RefSeq" id="WP_050727222.1">
    <property type="nucleotide sequence ID" value="NZ_CP012332.1"/>
</dbReference>